<keyword evidence="2" id="KW-0805">Transcription regulation</keyword>
<reference evidence="7" key="1">
    <citation type="journal article" date="2018" name="Nat. Microbiol.">
        <title>Leveraging single-cell genomics to expand the fungal tree of life.</title>
        <authorList>
            <person name="Ahrendt S.R."/>
            <person name="Quandt C.A."/>
            <person name="Ciobanu D."/>
            <person name="Clum A."/>
            <person name="Salamov A."/>
            <person name="Andreopoulos B."/>
            <person name="Cheng J.F."/>
            <person name="Woyke T."/>
            <person name="Pelin A."/>
            <person name="Henrissat B."/>
            <person name="Reynolds N.K."/>
            <person name="Benny G.L."/>
            <person name="Smith M.E."/>
            <person name="James T.Y."/>
            <person name="Grigoriev I.V."/>
        </authorList>
    </citation>
    <scope>NUCLEOTIDE SEQUENCE [LARGE SCALE GENOMIC DNA]</scope>
</reference>
<dbReference type="AlphaFoldDB" id="A0A4P9Y656"/>
<keyword evidence="4" id="KW-0539">Nucleus</keyword>
<evidence type="ECO:0000256" key="1">
    <source>
        <dbReference type="ARBA" id="ARBA00004123"/>
    </source>
</evidence>
<dbReference type="GO" id="GO:0031011">
    <property type="term" value="C:Ino80 complex"/>
    <property type="evidence" value="ECO:0007669"/>
    <property type="project" value="InterPro"/>
</dbReference>
<evidence type="ECO:0000259" key="5">
    <source>
        <dbReference type="SMART" id="SM00993"/>
    </source>
</evidence>
<evidence type="ECO:0000256" key="2">
    <source>
        <dbReference type="ARBA" id="ARBA00023015"/>
    </source>
</evidence>
<dbReference type="SMART" id="SM00993">
    <property type="entry name" value="YL1_C"/>
    <property type="match status" value="1"/>
</dbReference>
<keyword evidence="3" id="KW-0804">Transcription</keyword>
<accession>A0A4P9Y656</accession>
<evidence type="ECO:0000256" key="3">
    <source>
        <dbReference type="ARBA" id="ARBA00023163"/>
    </source>
</evidence>
<sequence length="115" mass="12796">MDGQINLATLRRPFLSGRQTLGPRKARSAKQLLGSERERVKALLPTLPTHFSVQAGPSIRRPYKYCDVTGLPAIYTDPKTGMRYRSPEVYKHVKALGIQGAQGLLSLRNAHTILK</sequence>
<keyword evidence="7" id="KW-1185">Reference proteome</keyword>
<dbReference type="PANTHER" id="PTHR31200:SF1">
    <property type="entry name" value="INO80 COMPLEX SUBUNIT C"/>
    <property type="match status" value="1"/>
</dbReference>
<evidence type="ECO:0000256" key="4">
    <source>
        <dbReference type="ARBA" id="ARBA00023242"/>
    </source>
</evidence>
<dbReference type="OrthoDB" id="49520at2759"/>
<evidence type="ECO:0000313" key="6">
    <source>
        <dbReference type="EMBL" id="RKP14548.1"/>
    </source>
</evidence>
<protein>
    <recommendedName>
        <fullName evidence="5">Vps72/YL1 C-terminal domain-containing protein</fullName>
    </recommendedName>
</protein>
<comment type="subcellular location">
    <subcellularLocation>
        <location evidence="1">Nucleus</location>
    </subcellularLocation>
</comment>
<dbReference type="Pfam" id="PF08265">
    <property type="entry name" value="YL1_C"/>
    <property type="match status" value="1"/>
</dbReference>
<gene>
    <name evidence="6" type="ORF">BJ684DRAFT_8418</name>
</gene>
<proteinExistence type="predicted"/>
<feature type="domain" description="Vps72/YL1 C-terminal" evidence="5">
    <location>
        <begin position="64"/>
        <end position="93"/>
    </location>
</feature>
<organism evidence="6 7">
    <name type="scientific">Piptocephalis cylindrospora</name>
    <dbReference type="NCBI Taxonomy" id="1907219"/>
    <lineage>
        <taxon>Eukaryota</taxon>
        <taxon>Fungi</taxon>
        <taxon>Fungi incertae sedis</taxon>
        <taxon>Zoopagomycota</taxon>
        <taxon>Zoopagomycotina</taxon>
        <taxon>Zoopagomycetes</taxon>
        <taxon>Zoopagales</taxon>
        <taxon>Piptocephalidaceae</taxon>
        <taxon>Piptocephalis</taxon>
    </lineage>
</organism>
<dbReference type="Proteomes" id="UP000267251">
    <property type="component" value="Unassembled WGS sequence"/>
</dbReference>
<name>A0A4P9Y656_9FUNG</name>
<dbReference type="PANTHER" id="PTHR31200">
    <property type="entry name" value="INO80 COMPLEX SUBUNIT C"/>
    <property type="match status" value="1"/>
</dbReference>
<dbReference type="InterPro" id="IPR013272">
    <property type="entry name" value="Vps72/YL1_C"/>
</dbReference>
<dbReference type="GO" id="GO:0006338">
    <property type="term" value="P:chromatin remodeling"/>
    <property type="evidence" value="ECO:0007669"/>
    <property type="project" value="InterPro"/>
</dbReference>
<dbReference type="EMBL" id="KZ987820">
    <property type="protein sequence ID" value="RKP14548.1"/>
    <property type="molecule type" value="Genomic_DNA"/>
</dbReference>
<evidence type="ECO:0000313" key="7">
    <source>
        <dbReference type="Proteomes" id="UP000267251"/>
    </source>
</evidence>
<dbReference type="InterPro" id="IPR029525">
    <property type="entry name" value="INO80C/Ies6"/>
</dbReference>